<gene>
    <name evidence="1" type="ORF">QNA12_14525</name>
</gene>
<name>A0ABZ2G959_9GAMM</name>
<proteinExistence type="predicted"/>
<evidence type="ECO:0000313" key="2">
    <source>
        <dbReference type="Proteomes" id="UP001379444"/>
    </source>
</evidence>
<dbReference type="RefSeq" id="WP_264498188.1">
    <property type="nucleotide sequence ID" value="NZ_CP109947.1"/>
</dbReference>
<organism evidence="1 2">
    <name type="scientific">Pectobacterium cacticida</name>
    <dbReference type="NCBI Taxonomy" id="69221"/>
    <lineage>
        <taxon>Bacteria</taxon>
        <taxon>Pseudomonadati</taxon>
        <taxon>Pseudomonadota</taxon>
        <taxon>Gammaproteobacteria</taxon>
        <taxon>Enterobacterales</taxon>
        <taxon>Pectobacteriaceae</taxon>
        <taxon>Pectobacterium</taxon>
    </lineage>
</organism>
<dbReference type="Proteomes" id="UP001379444">
    <property type="component" value="Chromosome"/>
</dbReference>
<dbReference type="EMBL" id="CP125967">
    <property type="protein sequence ID" value="WWO37750.1"/>
    <property type="molecule type" value="Genomic_DNA"/>
</dbReference>
<sequence>MNTQKLRTGNLELSPEIRGLMDNGMDFLQKAQDEFSTSPTHSIVSFWTAVELLLKVPLAHEHWSLVCSGRKIIRANYLTGDFQSISFAETCERLSDVLEKPLPPATLKAFNKIRKHRNRVVHFYHDAFTEEAKARLLAEQADAWFALNRLMQEDWKSLFEGALGYYLAGQETNLLIKNTYYADVKFTQVKQSIDDHRKSGGQVIDCYLCGKSAALVKDVFEINGYSIKTSSCQVCNSSQDKVAEFSCPECNEQQTLRAWHETDFECTKCQHSVPRYELFDTSSYSQDDYHCASTPAGCSECEVDDSVCEFGEGYFCTQCFSFFESIDQCDCCGHYSTDIDEFSVITGCSFCNGHPETWPDGGD</sequence>
<evidence type="ECO:0000313" key="1">
    <source>
        <dbReference type="EMBL" id="WWO37750.1"/>
    </source>
</evidence>
<protein>
    <submittedName>
        <fullName evidence="1">HsdR</fullName>
    </submittedName>
</protein>
<keyword evidence="2" id="KW-1185">Reference proteome</keyword>
<reference evidence="1 2" key="1">
    <citation type="journal article" date="2024" name="Front. Plant Sci.">
        <title>Comprehensive phenomic and genomic studies of the species, Pectobacterium cacticida and proposal for reclassification as Alcorniella cacticida comb. nov.</title>
        <authorList>
            <person name="Jonca J."/>
            <person name="Pirhonen M."/>
            <person name="Waleron M.M."/>
            <person name="Gawor J."/>
            <person name="Mrozik A."/>
            <person name="Smoktunowicz M."/>
            <person name="Waleron K."/>
            <person name="Waleron M."/>
        </authorList>
    </citation>
    <scope>NUCLEOTIDE SEQUENCE [LARGE SCALE GENOMIC DNA]</scope>
    <source>
        <strain evidence="1 2">DPMP6</strain>
    </source>
</reference>
<accession>A0ABZ2G959</accession>